<dbReference type="STRING" id="656024.FsymDg_3279"/>
<reference evidence="1 2" key="1">
    <citation type="submission" date="2011-05" db="EMBL/GenBank/DDBJ databases">
        <title>Complete sequence of chromosome of Frankia symbiont of Datisca glomerata.</title>
        <authorList>
            <consortium name="US DOE Joint Genome Institute"/>
            <person name="Lucas S."/>
            <person name="Han J."/>
            <person name="Lapidus A."/>
            <person name="Cheng J.-F."/>
            <person name="Goodwin L."/>
            <person name="Pitluck S."/>
            <person name="Peters L."/>
            <person name="Mikhailova N."/>
            <person name="Chertkov O."/>
            <person name="Teshima H."/>
            <person name="Han C."/>
            <person name="Tapia R."/>
            <person name="Land M."/>
            <person name="Hauser L."/>
            <person name="Kyrpides N."/>
            <person name="Ivanova N."/>
            <person name="Pagani I."/>
            <person name="Berry A."/>
            <person name="Pawlowski K."/>
            <person name="Persson T."/>
            <person name="Vanden Heuvel B."/>
            <person name="Benson D."/>
            <person name="Woyke T."/>
        </authorList>
    </citation>
    <scope>NUCLEOTIDE SEQUENCE [LARGE SCALE GENOMIC DNA]</scope>
    <source>
        <strain evidence="2">4085684</strain>
    </source>
</reference>
<evidence type="ECO:0000313" key="1">
    <source>
        <dbReference type="EMBL" id="AEH10583.1"/>
    </source>
</evidence>
<protein>
    <submittedName>
        <fullName evidence="1">Uncharacterized protein</fullName>
    </submittedName>
</protein>
<gene>
    <name evidence="1" type="ordered locus">FsymDg_3279</name>
</gene>
<accession>F8AZU4</accession>
<keyword evidence="2" id="KW-1185">Reference proteome</keyword>
<dbReference type="EMBL" id="CP002801">
    <property type="protein sequence ID" value="AEH10583.1"/>
    <property type="molecule type" value="Genomic_DNA"/>
</dbReference>
<evidence type="ECO:0000313" key="2">
    <source>
        <dbReference type="Proteomes" id="UP000001549"/>
    </source>
</evidence>
<proteinExistence type="predicted"/>
<dbReference type="Proteomes" id="UP000001549">
    <property type="component" value="Chromosome"/>
</dbReference>
<dbReference type="KEGG" id="fsy:FsymDg_3279"/>
<sequence length="143" mass="15117">MVQGGGHGQAHRAALRGAEVAAAAGQRAAGQEFQHDQAQPVDLVVVVDPHDVGMVEPGQGARLGGEPGHGHTLGAVDGHHFDRDRAAHSPVLPGQHQTERAPAQLGAHRVAGQRRDDLLPIDDHDVVGRVHRVLYVPIMVRSV</sequence>
<organism evidence="1 2">
    <name type="scientific">Candidatus Protofrankia datiscae</name>
    <dbReference type="NCBI Taxonomy" id="2716812"/>
    <lineage>
        <taxon>Bacteria</taxon>
        <taxon>Bacillati</taxon>
        <taxon>Actinomycetota</taxon>
        <taxon>Actinomycetes</taxon>
        <taxon>Frankiales</taxon>
        <taxon>Frankiaceae</taxon>
        <taxon>Protofrankia</taxon>
    </lineage>
</organism>
<dbReference type="HOGENOM" id="CLU_1803331_0_0_11"/>
<dbReference type="AlphaFoldDB" id="F8AZU4"/>
<name>F8AZU4_9ACTN</name>